<dbReference type="Pfam" id="PF25571">
    <property type="entry name" value="TPR_CCP1_N"/>
    <property type="match status" value="1"/>
</dbReference>
<name>A0A3Q2CGN5_CYPVA</name>
<protein>
    <submittedName>
        <fullName evidence="1">Uncharacterized protein</fullName>
    </submittedName>
</protein>
<evidence type="ECO:0000313" key="2">
    <source>
        <dbReference type="Proteomes" id="UP000265020"/>
    </source>
</evidence>
<proteinExistence type="predicted"/>
<organism evidence="1 2">
    <name type="scientific">Cyprinodon variegatus</name>
    <name type="common">Sheepshead minnow</name>
    <dbReference type="NCBI Taxonomy" id="28743"/>
    <lineage>
        <taxon>Eukaryota</taxon>
        <taxon>Metazoa</taxon>
        <taxon>Chordata</taxon>
        <taxon>Craniata</taxon>
        <taxon>Vertebrata</taxon>
        <taxon>Euteleostomi</taxon>
        <taxon>Actinopterygii</taxon>
        <taxon>Neopterygii</taxon>
        <taxon>Teleostei</taxon>
        <taxon>Neoteleostei</taxon>
        <taxon>Acanthomorphata</taxon>
        <taxon>Ovalentaria</taxon>
        <taxon>Atherinomorphae</taxon>
        <taxon>Cyprinodontiformes</taxon>
        <taxon>Cyprinodontidae</taxon>
        <taxon>Cyprinodon</taxon>
    </lineage>
</organism>
<keyword evidence="2" id="KW-1185">Reference proteome</keyword>
<reference evidence="1" key="2">
    <citation type="submission" date="2025-09" db="UniProtKB">
        <authorList>
            <consortium name="Ensembl"/>
        </authorList>
    </citation>
    <scope>IDENTIFICATION</scope>
</reference>
<dbReference type="InterPro" id="IPR016024">
    <property type="entry name" value="ARM-type_fold"/>
</dbReference>
<sequence length="239" mass="26388">MELIFKIVGPYSKKNTSLFKIPLDVLRALLKSKTNACRLVDSETARQVTAKIIHLIQMQEKSRKEVMSKGSRGMEVILSSLENSRDVQTTLNIMYILSELIGRGRIVGVFVSKGGTGVLFQILISASNELPPSEELMVQLHSLQAKVGPKDRRFGAKARLSGALNITVNVIKQNLQNTKLLLPCLQVLRVYCTNSVNAISLGKCGAMELIFKIVGPYSKKNTSFASLRRSGAQRGRAER</sequence>
<dbReference type="STRING" id="28743.ENSCVAP00000004197"/>
<dbReference type="Proteomes" id="UP000265020">
    <property type="component" value="Unassembled WGS sequence"/>
</dbReference>
<dbReference type="AlphaFoldDB" id="A0A3Q2CGN5"/>
<dbReference type="GeneTree" id="ENSGT00940000157707"/>
<dbReference type="Ensembl" id="ENSCVAT00000008760.1">
    <property type="protein sequence ID" value="ENSCVAP00000004197.1"/>
    <property type="gene ID" value="ENSCVAG00000005475.1"/>
</dbReference>
<evidence type="ECO:0000313" key="1">
    <source>
        <dbReference type="Ensembl" id="ENSCVAP00000004197.1"/>
    </source>
</evidence>
<dbReference type="Gene3D" id="1.25.10.10">
    <property type="entry name" value="Leucine-rich Repeat Variant"/>
    <property type="match status" value="1"/>
</dbReference>
<accession>A0A3Q2CGN5</accession>
<dbReference type="InterPro" id="IPR011989">
    <property type="entry name" value="ARM-like"/>
</dbReference>
<dbReference type="SUPFAM" id="SSF48371">
    <property type="entry name" value="ARM repeat"/>
    <property type="match status" value="1"/>
</dbReference>
<reference evidence="1" key="1">
    <citation type="submission" date="2025-08" db="UniProtKB">
        <authorList>
            <consortium name="Ensembl"/>
        </authorList>
    </citation>
    <scope>IDENTIFICATION</scope>
</reference>
<dbReference type="OMA" id="CGAMELI"/>